<dbReference type="AlphaFoldDB" id="A0A4Y2G8V5"/>
<keyword evidence="3" id="KW-1185">Reference proteome</keyword>
<accession>A0A4Y2G8V5</accession>
<gene>
    <name evidence="2" type="ORF">AVEN_155818_1</name>
</gene>
<dbReference type="EMBL" id="BGPR01001238">
    <property type="protein sequence ID" value="GBM49059.1"/>
    <property type="molecule type" value="Genomic_DNA"/>
</dbReference>
<proteinExistence type="predicted"/>
<sequence>MPTPYEKEMEPLRKLRAEVETDEDADFDNGPEDGLEDTFSVRESFSKYDTELVEKIGMNGNSGNEEVNNTERFSSEDGVKWRKINLRQNIRSRCHNIVSRSPGVKGP</sequence>
<reference evidence="2 3" key="1">
    <citation type="journal article" date="2019" name="Sci. Rep.">
        <title>Orb-weaving spider Araneus ventricosus genome elucidates the spidroin gene catalogue.</title>
        <authorList>
            <person name="Kono N."/>
            <person name="Nakamura H."/>
            <person name="Ohtoshi R."/>
            <person name="Moran D.A.P."/>
            <person name="Shinohara A."/>
            <person name="Yoshida Y."/>
            <person name="Fujiwara M."/>
            <person name="Mori M."/>
            <person name="Tomita M."/>
            <person name="Arakawa K."/>
        </authorList>
    </citation>
    <scope>NUCLEOTIDE SEQUENCE [LARGE SCALE GENOMIC DNA]</scope>
</reference>
<dbReference type="OrthoDB" id="6779804at2759"/>
<feature type="region of interest" description="Disordered" evidence="1">
    <location>
        <begin position="1"/>
        <end position="37"/>
    </location>
</feature>
<feature type="compositionally biased region" description="Basic and acidic residues" evidence="1">
    <location>
        <begin position="1"/>
        <end position="19"/>
    </location>
</feature>
<evidence type="ECO:0000313" key="2">
    <source>
        <dbReference type="EMBL" id="GBM49059.1"/>
    </source>
</evidence>
<evidence type="ECO:0000256" key="1">
    <source>
        <dbReference type="SAM" id="MobiDB-lite"/>
    </source>
</evidence>
<comment type="caution">
    <text evidence="2">The sequence shown here is derived from an EMBL/GenBank/DDBJ whole genome shotgun (WGS) entry which is preliminary data.</text>
</comment>
<evidence type="ECO:0000313" key="3">
    <source>
        <dbReference type="Proteomes" id="UP000499080"/>
    </source>
</evidence>
<dbReference type="Proteomes" id="UP000499080">
    <property type="component" value="Unassembled WGS sequence"/>
</dbReference>
<name>A0A4Y2G8V5_ARAVE</name>
<organism evidence="2 3">
    <name type="scientific">Araneus ventricosus</name>
    <name type="common">Orbweaver spider</name>
    <name type="synonym">Epeira ventricosa</name>
    <dbReference type="NCBI Taxonomy" id="182803"/>
    <lineage>
        <taxon>Eukaryota</taxon>
        <taxon>Metazoa</taxon>
        <taxon>Ecdysozoa</taxon>
        <taxon>Arthropoda</taxon>
        <taxon>Chelicerata</taxon>
        <taxon>Arachnida</taxon>
        <taxon>Araneae</taxon>
        <taxon>Araneomorphae</taxon>
        <taxon>Entelegynae</taxon>
        <taxon>Araneoidea</taxon>
        <taxon>Araneidae</taxon>
        <taxon>Araneus</taxon>
    </lineage>
</organism>
<feature type="compositionally biased region" description="Acidic residues" evidence="1">
    <location>
        <begin position="20"/>
        <end position="36"/>
    </location>
</feature>
<protein>
    <submittedName>
        <fullName evidence="2">Uncharacterized protein</fullName>
    </submittedName>
</protein>